<proteinExistence type="predicted"/>
<protein>
    <submittedName>
        <fullName evidence="1">Uncharacterized protein</fullName>
    </submittedName>
</protein>
<dbReference type="EMBL" id="RHHS01000060">
    <property type="protein sequence ID" value="RNB52002.1"/>
    <property type="molecule type" value="Genomic_DNA"/>
</dbReference>
<reference evidence="1 2" key="1">
    <citation type="submission" date="2018-10" db="EMBL/GenBank/DDBJ databases">
        <title>Phylogenomics of Brevibacillus.</title>
        <authorList>
            <person name="Dunlap C."/>
        </authorList>
    </citation>
    <scope>NUCLEOTIDE SEQUENCE [LARGE SCALE GENOMIC DNA]</scope>
    <source>
        <strain evidence="1 2">DSM 100115</strain>
    </source>
</reference>
<name>A0A3M8ALC2_9BACL</name>
<accession>A0A3M8ALC2</accession>
<comment type="caution">
    <text evidence="1">The sequence shown here is derived from an EMBL/GenBank/DDBJ whole genome shotgun (WGS) entry which is preliminary data.</text>
</comment>
<organism evidence="1 2">
    <name type="scientific">Brevibacillus gelatini</name>
    <dbReference type="NCBI Taxonomy" id="1655277"/>
    <lineage>
        <taxon>Bacteria</taxon>
        <taxon>Bacillati</taxon>
        <taxon>Bacillota</taxon>
        <taxon>Bacilli</taxon>
        <taxon>Bacillales</taxon>
        <taxon>Paenibacillaceae</taxon>
        <taxon>Brevibacillus</taxon>
    </lineage>
</organism>
<keyword evidence="2" id="KW-1185">Reference proteome</keyword>
<sequence>MPGSSHEDREGAGQKASALFLPKGKTAEWGVAELMETTGLPLPEWPELARYFHPGCARFSNAEQ</sequence>
<dbReference type="Proteomes" id="UP000268829">
    <property type="component" value="Unassembled WGS sequence"/>
</dbReference>
<evidence type="ECO:0000313" key="2">
    <source>
        <dbReference type="Proteomes" id="UP000268829"/>
    </source>
</evidence>
<dbReference type="RefSeq" id="WP_122906821.1">
    <property type="nucleotide sequence ID" value="NZ_CP154342.1"/>
</dbReference>
<dbReference type="AlphaFoldDB" id="A0A3M8ALC2"/>
<gene>
    <name evidence="1" type="ORF">EDM57_22025</name>
</gene>
<evidence type="ECO:0000313" key="1">
    <source>
        <dbReference type="EMBL" id="RNB52002.1"/>
    </source>
</evidence>